<comment type="similarity">
    <text evidence="2">Belongs to the SusD family.</text>
</comment>
<gene>
    <name evidence="9" type="ORF">H7U35_03135</name>
</gene>
<comment type="caution">
    <text evidence="9">The sequence shown here is derived from an EMBL/GenBank/DDBJ whole genome shotgun (WGS) entry which is preliminary data.</text>
</comment>
<keyword evidence="5" id="KW-0998">Cell outer membrane</keyword>
<dbReference type="InterPro" id="IPR033985">
    <property type="entry name" value="SusD-like_N"/>
</dbReference>
<protein>
    <submittedName>
        <fullName evidence="9">RagB/SusD family nutrient uptake outer membrane protein</fullName>
    </submittedName>
</protein>
<proteinExistence type="inferred from homology"/>
<dbReference type="Proteomes" id="UP000766986">
    <property type="component" value="Unassembled WGS sequence"/>
</dbReference>
<dbReference type="InterPro" id="IPR011990">
    <property type="entry name" value="TPR-like_helical_dom_sf"/>
</dbReference>
<evidence type="ECO:0000313" key="9">
    <source>
        <dbReference type="EMBL" id="MBM6734227.1"/>
    </source>
</evidence>
<dbReference type="InterPro" id="IPR012944">
    <property type="entry name" value="SusD_RagB_dom"/>
</dbReference>
<keyword evidence="10" id="KW-1185">Reference proteome</keyword>
<name>A0ABS2DXL5_9BACT</name>
<dbReference type="Pfam" id="PF07980">
    <property type="entry name" value="SusD_RagB"/>
    <property type="match status" value="1"/>
</dbReference>
<evidence type="ECO:0000313" key="10">
    <source>
        <dbReference type="Proteomes" id="UP000766986"/>
    </source>
</evidence>
<evidence type="ECO:0000256" key="3">
    <source>
        <dbReference type="ARBA" id="ARBA00022729"/>
    </source>
</evidence>
<feature type="domain" description="RagB/SusD" evidence="7">
    <location>
        <begin position="287"/>
        <end position="588"/>
    </location>
</feature>
<feature type="domain" description="SusD-like N-terminal" evidence="8">
    <location>
        <begin position="93"/>
        <end position="222"/>
    </location>
</feature>
<feature type="signal peptide" evidence="6">
    <location>
        <begin position="1"/>
        <end position="21"/>
    </location>
</feature>
<evidence type="ECO:0000256" key="2">
    <source>
        <dbReference type="ARBA" id="ARBA00006275"/>
    </source>
</evidence>
<feature type="chain" id="PRO_5045050069" evidence="6">
    <location>
        <begin position="22"/>
        <end position="588"/>
    </location>
</feature>
<reference evidence="9 10" key="1">
    <citation type="journal article" date="2021" name="Sci. Rep.">
        <title>The distribution of antibiotic resistance genes in chicken gut microbiota commensals.</title>
        <authorList>
            <person name="Juricova H."/>
            <person name="Matiasovicova J."/>
            <person name="Kubasova T."/>
            <person name="Cejkova D."/>
            <person name="Rychlik I."/>
        </authorList>
    </citation>
    <scope>NUCLEOTIDE SEQUENCE [LARGE SCALE GENOMIC DNA]</scope>
    <source>
        <strain evidence="9 10">An772</strain>
    </source>
</reference>
<dbReference type="Gene3D" id="1.25.40.390">
    <property type="match status" value="1"/>
</dbReference>
<evidence type="ECO:0000256" key="6">
    <source>
        <dbReference type="SAM" id="SignalP"/>
    </source>
</evidence>
<evidence type="ECO:0000259" key="8">
    <source>
        <dbReference type="Pfam" id="PF14322"/>
    </source>
</evidence>
<evidence type="ECO:0000256" key="5">
    <source>
        <dbReference type="ARBA" id="ARBA00023237"/>
    </source>
</evidence>
<dbReference type="SUPFAM" id="SSF48452">
    <property type="entry name" value="TPR-like"/>
    <property type="match status" value="1"/>
</dbReference>
<sequence>MRKYNILYSALCIFMTVNFSACDLTEEPTSYYGMDNYFTTADKARMAVVGIYDCLETEGYYGQYIMPFFGSDDMFMVRGVGSDGTRRDLSHYMVTSSNTWVASVWDYAYKALDRANLAISGIEGMNGYADDVTLQSYVAEAKFLRAFVAFDLIKFWGDAPFSTQYTSGYDMAYKGRTNREDIYNQVIDDLNFAKVHLPSRSEVTSERPCKGAAHALLMRVYLQRAGYSLDRTTRTLTRPDEATRKTYYDAVINEWNELQSENEHGFYTAGYEQLFKNYSELVLDNQESLWEIAFEPNQGEKDNAGYWGTYNGPLVDAPGNYSGTSNYMGRANAFFIVLPYWKSFYESNPDGSMKDLRRDVNFVDYIYDWNNKTETQDKSYTANEIVKSVYRYPGKWRREWMALGFVDPNFTGINYCPLRYADAVLMAAEAYNETGNTPQAWILLNSVRTRSGASPITDANYADLLKAPKVYNLDFISDADEAGRFRTALYWERAFELCYEGQRKYDLLRWGILGDALRTAQNYLATWVPGADEHISDATRSSWNGNTWANSNYIAGRNFTEGKHELYPIPLAEIQSNSALNGENNPGY</sequence>
<evidence type="ECO:0000256" key="4">
    <source>
        <dbReference type="ARBA" id="ARBA00023136"/>
    </source>
</evidence>
<evidence type="ECO:0000256" key="1">
    <source>
        <dbReference type="ARBA" id="ARBA00004442"/>
    </source>
</evidence>
<keyword evidence="4" id="KW-0472">Membrane</keyword>
<dbReference type="RefSeq" id="WP_205094738.1">
    <property type="nucleotide sequence ID" value="NZ_JACLYZ010000005.1"/>
</dbReference>
<dbReference type="EMBL" id="JACLYZ010000005">
    <property type="protein sequence ID" value="MBM6734227.1"/>
    <property type="molecule type" value="Genomic_DNA"/>
</dbReference>
<comment type="subcellular location">
    <subcellularLocation>
        <location evidence="1">Cell outer membrane</location>
    </subcellularLocation>
</comment>
<dbReference type="Pfam" id="PF14322">
    <property type="entry name" value="SusD-like_3"/>
    <property type="match status" value="1"/>
</dbReference>
<accession>A0ABS2DXL5</accession>
<evidence type="ECO:0000259" key="7">
    <source>
        <dbReference type="Pfam" id="PF07980"/>
    </source>
</evidence>
<keyword evidence="3 6" id="KW-0732">Signal</keyword>
<organism evidence="9 10">
    <name type="scientific">Mediterranea massiliensis</name>
    <dbReference type="NCBI Taxonomy" id="1841865"/>
    <lineage>
        <taxon>Bacteria</taxon>
        <taxon>Pseudomonadati</taxon>
        <taxon>Bacteroidota</taxon>
        <taxon>Bacteroidia</taxon>
        <taxon>Bacteroidales</taxon>
        <taxon>Bacteroidaceae</taxon>
        <taxon>Mediterranea</taxon>
    </lineage>
</organism>